<name>A0A378N9C2_MANHA</name>
<evidence type="ECO:0000313" key="2">
    <source>
        <dbReference type="EMBL" id="STY64139.1"/>
    </source>
</evidence>
<keyword evidence="1" id="KW-0472">Membrane</keyword>
<gene>
    <name evidence="2" type="ORF">NCTC10638_03314</name>
</gene>
<protein>
    <submittedName>
        <fullName evidence="2">Uncharacterized protein</fullName>
    </submittedName>
</protein>
<organism evidence="2 3">
    <name type="scientific">Mannheimia haemolytica</name>
    <name type="common">Pasteurella haemolytica</name>
    <dbReference type="NCBI Taxonomy" id="75985"/>
    <lineage>
        <taxon>Bacteria</taxon>
        <taxon>Pseudomonadati</taxon>
        <taxon>Pseudomonadota</taxon>
        <taxon>Gammaproteobacteria</taxon>
        <taxon>Pasteurellales</taxon>
        <taxon>Pasteurellaceae</taxon>
        <taxon>Mannheimia</taxon>
    </lineage>
</organism>
<keyword evidence="1" id="KW-0812">Transmembrane</keyword>
<reference evidence="2 3" key="1">
    <citation type="submission" date="2018-06" db="EMBL/GenBank/DDBJ databases">
        <authorList>
            <consortium name="Pathogen Informatics"/>
            <person name="Doyle S."/>
        </authorList>
    </citation>
    <scope>NUCLEOTIDE SEQUENCE [LARGE SCALE GENOMIC DNA]</scope>
    <source>
        <strain evidence="2 3">NCTC10638</strain>
    </source>
</reference>
<dbReference type="EMBL" id="UGPN01000002">
    <property type="protein sequence ID" value="STY64139.1"/>
    <property type="molecule type" value="Genomic_DNA"/>
</dbReference>
<feature type="transmembrane region" description="Helical" evidence="1">
    <location>
        <begin position="12"/>
        <end position="36"/>
    </location>
</feature>
<keyword evidence="1" id="KW-1133">Transmembrane helix</keyword>
<evidence type="ECO:0000313" key="3">
    <source>
        <dbReference type="Proteomes" id="UP000254802"/>
    </source>
</evidence>
<dbReference type="AlphaFoldDB" id="A0A378N9C2"/>
<accession>A0A378N9C2</accession>
<evidence type="ECO:0000256" key="1">
    <source>
        <dbReference type="SAM" id="Phobius"/>
    </source>
</evidence>
<proteinExistence type="predicted"/>
<sequence length="37" mass="4340">MTFTVDSYLEYFLTLLAWIINNNIFAVLVQTGLFVLR</sequence>
<dbReference type="Proteomes" id="UP000254802">
    <property type="component" value="Unassembled WGS sequence"/>
</dbReference>